<gene>
    <name evidence="1" type="ORF">BIFANG_02497</name>
</gene>
<accession>C4FDV9</accession>
<comment type="caution">
    <text evidence="1">The sequence shown here is derived from an EMBL/GenBank/DDBJ whole genome shotgun (WGS) entry which is preliminary data.</text>
</comment>
<sequence length="94" mass="9821">MAFAVGVIGAVDAIGVIGAIGFRRERGTAVVPRRRSYSMCGEYERGSSMHNCTVYHVDAMISGGVLGAAKAVILQVIGDGTSPFQEADTVRMSA</sequence>
<dbReference type="HOGENOM" id="CLU_2380420_0_0_11"/>
<organism evidence="1 2">
    <name type="scientific">Bifidobacterium angulatum DSM 20098 = JCM 7096</name>
    <dbReference type="NCBI Taxonomy" id="518635"/>
    <lineage>
        <taxon>Bacteria</taxon>
        <taxon>Bacillati</taxon>
        <taxon>Actinomycetota</taxon>
        <taxon>Actinomycetes</taxon>
        <taxon>Bifidobacteriales</taxon>
        <taxon>Bifidobacteriaceae</taxon>
        <taxon>Bifidobacterium</taxon>
    </lineage>
</organism>
<reference evidence="1" key="1">
    <citation type="submission" date="2009-04" db="EMBL/GenBank/DDBJ databases">
        <authorList>
            <person name="Weinstock G."/>
            <person name="Sodergren E."/>
            <person name="Clifton S."/>
            <person name="Fulton L."/>
            <person name="Fulton B."/>
            <person name="Courtney L."/>
            <person name="Fronick C."/>
            <person name="Harrison M."/>
            <person name="Strong C."/>
            <person name="Farmer C."/>
            <person name="Delahaunty K."/>
            <person name="Markovic C."/>
            <person name="Hall O."/>
            <person name="Minx P."/>
            <person name="Tomlinson C."/>
            <person name="Mitreva M."/>
            <person name="Nelson J."/>
            <person name="Hou S."/>
            <person name="Wollam A."/>
            <person name="Pepin K.H."/>
            <person name="Johnson M."/>
            <person name="Bhonagiri V."/>
            <person name="Nash W.E."/>
            <person name="Warren W."/>
            <person name="Chinwalla A."/>
            <person name="Mardis E.R."/>
            <person name="Wilson R.K."/>
        </authorList>
    </citation>
    <scope>NUCLEOTIDE SEQUENCE [LARGE SCALE GENOMIC DNA]</scope>
    <source>
        <strain evidence="1">DSM 20098</strain>
    </source>
</reference>
<evidence type="ECO:0000313" key="2">
    <source>
        <dbReference type="Proteomes" id="UP000006408"/>
    </source>
</evidence>
<name>C4FDV9_9BIFI</name>
<dbReference type="Proteomes" id="UP000006408">
    <property type="component" value="Unassembled WGS sequence"/>
</dbReference>
<proteinExistence type="predicted"/>
<protein>
    <submittedName>
        <fullName evidence="1">Uncharacterized protein</fullName>
    </submittedName>
</protein>
<dbReference type="AlphaFoldDB" id="C4FDV9"/>
<keyword evidence="2" id="KW-1185">Reference proteome</keyword>
<dbReference type="EMBL" id="ABYS02000004">
    <property type="protein sequence ID" value="EEP21140.1"/>
    <property type="molecule type" value="Genomic_DNA"/>
</dbReference>
<evidence type="ECO:0000313" key="1">
    <source>
        <dbReference type="EMBL" id="EEP21140.1"/>
    </source>
</evidence>